<proteinExistence type="predicted"/>
<sequence length="67" mass="7666">MKVPLIGCASHRINLSVVGYMESYEDLPIKLPLLMRKLRCLNASTSLRRVQLYIFIAGNLSNLVFVW</sequence>
<dbReference type="AlphaFoldDB" id="A0A8J5IR30"/>
<dbReference type="EMBL" id="JAENGY010000449">
    <property type="protein sequence ID" value="KAG6962696.1"/>
    <property type="molecule type" value="Genomic_DNA"/>
</dbReference>
<accession>A0A8J5IR30</accession>
<protein>
    <submittedName>
        <fullName evidence="1">Uncharacterized protein</fullName>
    </submittedName>
</protein>
<reference evidence="1" key="1">
    <citation type="submission" date="2021-01" db="EMBL/GenBank/DDBJ databases">
        <title>Phytophthora aleatoria, a newly-described species from Pinus radiata is distinct from Phytophthora cactorum isolates based on comparative genomics.</title>
        <authorList>
            <person name="Mcdougal R."/>
            <person name="Panda P."/>
            <person name="Williams N."/>
            <person name="Studholme D.J."/>
        </authorList>
    </citation>
    <scope>NUCLEOTIDE SEQUENCE</scope>
    <source>
        <strain evidence="1">NZFS 4037</strain>
    </source>
</reference>
<evidence type="ECO:0000313" key="1">
    <source>
        <dbReference type="EMBL" id="KAG6962696.1"/>
    </source>
</evidence>
<gene>
    <name evidence="1" type="ORF">JG688_00008483</name>
</gene>
<comment type="caution">
    <text evidence="1">The sequence shown here is derived from an EMBL/GenBank/DDBJ whole genome shotgun (WGS) entry which is preliminary data.</text>
</comment>
<organism evidence="1 2">
    <name type="scientific">Phytophthora aleatoria</name>
    <dbReference type="NCBI Taxonomy" id="2496075"/>
    <lineage>
        <taxon>Eukaryota</taxon>
        <taxon>Sar</taxon>
        <taxon>Stramenopiles</taxon>
        <taxon>Oomycota</taxon>
        <taxon>Peronosporomycetes</taxon>
        <taxon>Peronosporales</taxon>
        <taxon>Peronosporaceae</taxon>
        <taxon>Phytophthora</taxon>
    </lineage>
</organism>
<dbReference type="Proteomes" id="UP000709295">
    <property type="component" value="Unassembled WGS sequence"/>
</dbReference>
<evidence type="ECO:0000313" key="2">
    <source>
        <dbReference type="Proteomes" id="UP000709295"/>
    </source>
</evidence>
<keyword evidence="2" id="KW-1185">Reference proteome</keyword>
<name>A0A8J5IR30_9STRA</name>